<dbReference type="Pfam" id="PF03480">
    <property type="entry name" value="DctP"/>
    <property type="match status" value="1"/>
</dbReference>
<dbReference type="RefSeq" id="WP_186852407.1">
    <property type="nucleotide sequence ID" value="NZ_JACOPO010000002.1"/>
</dbReference>
<dbReference type="NCBIfam" id="TIGR00787">
    <property type="entry name" value="dctP"/>
    <property type="match status" value="1"/>
</dbReference>
<accession>A0A8J6J136</accession>
<dbReference type="NCBIfam" id="NF037995">
    <property type="entry name" value="TRAP_S1"/>
    <property type="match status" value="1"/>
</dbReference>
<sequence length="304" mass="33183">MTIQIAHVNPTTDDDQYHKFATLFAEKVRAATDGAVTFEICGNSELGAEGDVITGMGLGTHQMSVMSNLAYAAVNGPSKVSEMPFMFADSKQAAAFFDSDIMKEVTDGMYDSLGVKVLGWAEGGFRNILSQKPIRTPDDIKGMKIRVPESDTFMKTFEALGANPTPMAFSEVFTAVQQKTIDGLELPVASAYTGSYYEVCSHYNLTGHFYNGLAMSISTKLWETLSPELQEIFVEAAVEAGTEQRKWLAGKEQEMKDAMAEAGCTIVDDVDVVALRDAAANVYDFYRNEIGADLQDRAMAFINS</sequence>
<evidence type="ECO:0000256" key="3">
    <source>
        <dbReference type="ARBA" id="ARBA00022448"/>
    </source>
</evidence>
<dbReference type="Gene3D" id="3.40.190.170">
    <property type="entry name" value="Bacterial extracellular solute-binding protein, family 7"/>
    <property type="match status" value="1"/>
</dbReference>
<keyword evidence="4" id="KW-0732">Signal</keyword>
<evidence type="ECO:0000313" key="5">
    <source>
        <dbReference type="EMBL" id="MBC5722174.1"/>
    </source>
</evidence>
<dbReference type="CDD" id="cd13603">
    <property type="entry name" value="PBP2_TRAP_Siap_TeaA_like"/>
    <property type="match status" value="1"/>
</dbReference>
<name>A0A8J6J136_9FIRM</name>
<dbReference type="Proteomes" id="UP000628736">
    <property type="component" value="Unassembled WGS sequence"/>
</dbReference>
<dbReference type="InterPro" id="IPR038404">
    <property type="entry name" value="TRAP_DctP_sf"/>
</dbReference>
<comment type="similarity">
    <text evidence="2">Belongs to the bacterial solute-binding protein 7 family.</text>
</comment>
<dbReference type="SUPFAM" id="SSF53850">
    <property type="entry name" value="Periplasmic binding protein-like II"/>
    <property type="match status" value="1"/>
</dbReference>
<dbReference type="PANTHER" id="PTHR33376:SF4">
    <property type="entry name" value="SIALIC ACID-BINDING PERIPLASMIC PROTEIN SIAP"/>
    <property type="match status" value="1"/>
</dbReference>
<organism evidence="5 6">
    <name type="scientific">Flintibacter hominis</name>
    <dbReference type="NCBI Taxonomy" id="2763048"/>
    <lineage>
        <taxon>Bacteria</taxon>
        <taxon>Bacillati</taxon>
        <taxon>Bacillota</taxon>
        <taxon>Clostridia</taxon>
        <taxon>Eubacteriales</taxon>
        <taxon>Flintibacter</taxon>
    </lineage>
</organism>
<evidence type="ECO:0000256" key="1">
    <source>
        <dbReference type="ARBA" id="ARBA00004196"/>
    </source>
</evidence>
<proteinExistence type="inferred from homology"/>
<evidence type="ECO:0000313" key="6">
    <source>
        <dbReference type="Proteomes" id="UP000628736"/>
    </source>
</evidence>
<dbReference type="GO" id="GO:0055085">
    <property type="term" value="P:transmembrane transport"/>
    <property type="evidence" value="ECO:0007669"/>
    <property type="project" value="InterPro"/>
</dbReference>
<dbReference type="InterPro" id="IPR018389">
    <property type="entry name" value="DctP_fam"/>
</dbReference>
<dbReference type="GO" id="GO:0030288">
    <property type="term" value="C:outer membrane-bounded periplasmic space"/>
    <property type="evidence" value="ECO:0007669"/>
    <property type="project" value="InterPro"/>
</dbReference>
<dbReference type="PIRSF" id="PIRSF006470">
    <property type="entry name" value="DctB"/>
    <property type="match status" value="1"/>
</dbReference>
<dbReference type="InterPro" id="IPR004682">
    <property type="entry name" value="TRAP_DctP"/>
</dbReference>
<gene>
    <name evidence="5" type="ORF">H8S11_05010</name>
</gene>
<reference evidence="5" key="1">
    <citation type="submission" date="2020-08" db="EMBL/GenBank/DDBJ databases">
        <title>Genome public.</title>
        <authorList>
            <person name="Liu C."/>
            <person name="Sun Q."/>
        </authorList>
    </citation>
    <scope>NUCLEOTIDE SEQUENCE</scope>
    <source>
        <strain evidence="5">NSJ-23</strain>
    </source>
</reference>
<evidence type="ECO:0000256" key="4">
    <source>
        <dbReference type="ARBA" id="ARBA00022729"/>
    </source>
</evidence>
<protein>
    <submittedName>
        <fullName evidence="5">TRAP transporter substrate-binding protein</fullName>
    </submittedName>
</protein>
<dbReference type="EMBL" id="JACOPO010000002">
    <property type="protein sequence ID" value="MBC5722174.1"/>
    <property type="molecule type" value="Genomic_DNA"/>
</dbReference>
<keyword evidence="3" id="KW-0813">Transport</keyword>
<dbReference type="AlphaFoldDB" id="A0A8J6J136"/>
<keyword evidence="6" id="KW-1185">Reference proteome</keyword>
<comment type="caution">
    <text evidence="5">The sequence shown here is derived from an EMBL/GenBank/DDBJ whole genome shotgun (WGS) entry which is preliminary data.</text>
</comment>
<dbReference type="PANTHER" id="PTHR33376">
    <property type="match status" value="1"/>
</dbReference>
<comment type="subcellular location">
    <subcellularLocation>
        <location evidence="1">Cell envelope</location>
    </subcellularLocation>
</comment>
<evidence type="ECO:0000256" key="2">
    <source>
        <dbReference type="ARBA" id="ARBA00009023"/>
    </source>
</evidence>